<evidence type="ECO:0000313" key="1">
    <source>
        <dbReference type="EMBL" id="GAI48044.1"/>
    </source>
</evidence>
<accession>X1QXM8</accession>
<dbReference type="AlphaFoldDB" id="X1QXM8"/>
<proteinExistence type="predicted"/>
<reference evidence="1" key="1">
    <citation type="journal article" date="2014" name="Front. Microbiol.">
        <title>High frequency of phylogenetically diverse reductive dehalogenase-homologous genes in deep subseafloor sedimentary metagenomes.</title>
        <authorList>
            <person name="Kawai M."/>
            <person name="Futagami T."/>
            <person name="Toyoda A."/>
            <person name="Takaki Y."/>
            <person name="Nishi S."/>
            <person name="Hori S."/>
            <person name="Arai W."/>
            <person name="Tsubouchi T."/>
            <person name="Morono Y."/>
            <person name="Uchiyama I."/>
            <person name="Ito T."/>
            <person name="Fujiyama A."/>
            <person name="Inagaki F."/>
            <person name="Takami H."/>
        </authorList>
    </citation>
    <scope>NUCLEOTIDE SEQUENCE</scope>
    <source>
        <strain evidence="1">Expedition CK06-06</strain>
    </source>
</reference>
<dbReference type="EMBL" id="BARV01038470">
    <property type="protein sequence ID" value="GAI48044.1"/>
    <property type="molecule type" value="Genomic_DNA"/>
</dbReference>
<feature type="non-terminal residue" evidence="1">
    <location>
        <position position="1"/>
    </location>
</feature>
<comment type="caution">
    <text evidence="1">The sequence shown here is derived from an EMBL/GenBank/DDBJ whole genome shotgun (WGS) entry which is preliminary data.</text>
</comment>
<name>X1QXM8_9ZZZZ</name>
<organism evidence="1">
    <name type="scientific">marine sediment metagenome</name>
    <dbReference type="NCBI Taxonomy" id="412755"/>
    <lineage>
        <taxon>unclassified sequences</taxon>
        <taxon>metagenomes</taxon>
        <taxon>ecological metagenomes</taxon>
    </lineage>
</organism>
<gene>
    <name evidence="1" type="ORF">S06H3_59257</name>
</gene>
<protein>
    <submittedName>
        <fullName evidence="1">Uncharacterized protein</fullName>
    </submittedName>
</protein>
<sequence length="35" mass="3655">AEVIPSQKLGNSELAGELDNVSQGKFIKPLTSVQG</sequence>